<comment type="catalytic activity">
    <reaction evidence="7">
        <text>protoporphyrinogen IX + 3 a ubiquinone = protoporphyrin IX + 3 a ubiquinol</text>
        <dbReference type="Rhea" id="RHEA:63936"/>
        <dbReference type="Rhea" id="RHEA-COMP:9565"/>
        <dbReference type="Rhea" id="RHEA-COMP:9566"/>
        <dbReference type="ChEBI" id="CHEBI:16389"/>
        <dbReference type="ChEBI" id="CHEBI:17976"/>
        <dbReference type="ChEBI" id="CHEBI:57306"/>
        <dbReference type="ChEBI" id="CHEBI:57307"/>
    </reaction>
</comment>
<keyword evidence="3 7" id="KW-0547">Nucleotide-binding</keyword>
<proteinExistence type="inferred from homology"/>
<dbReference type="InterPro" id="IPR052200">
    <property type="entry name" value="Protoporphyrinogen_IX_DH"/>
</dbReference>
<accession>A0A095TU20</accession>
<keyword evidence="1 7" id="KW-0285">Flavoprotein</keyword>
<comment type="catalytic activity">
    <reaction evidence="7">
        <text>protoporphyrinogen IX + 3 a menaquinone = protoporphyrin IX + 3 a menaquinol</text>
        <dbReference type="Rhea" id="RHEA:27409"/>
        <dbReference type="Rhea" id="RHEA-COMP:9537"/>
        <dbReference type="Rhea" id="RHEA-COMP:9539"/>
        <dbReference type="ChEBI" id="CHEBI:16374"/>
        <dbReference type="ChEBI" id="CHEBI:18151"/>
        <dbReference type="ChEBI" id="CHEBI:57306"/>
        <dbReference type="ChEBI" id="CHEBI:57307"/>
        <dbReference type="EC" id="1.3.5.3"/>
    </reaction>
</comment>
<evidence type="ECO:0000313" key="10">
    <source>
        <dbReference type="Proteomes" id="UP000029577"/>
    </source>
</evidence>
<dbReference type="UniPathway" id="UPA00251">
    <property type="reaction ID" value="UER00324"/>
</dbReference>
<evidence type="ECO:0000259" key="8">
    <source>
        <dbReference type="Pfam" id="PF12724"/>
    </source>
</evidence>
<comment type="pathway">
    <text evidence="7">Porphyrin-containing compound metabolism; protoporphyrin-IX biosynthesis; protoporphyrin-IX from protoporphyrinogen-IX: step 1/1.</text>
</comment>
<dbReference type="GO" id="GO:0010181">
    <property type="term" value="F:FMN binding"/>
    <property type="evidence" value="ECO:0007669"/>
    <property type="project" value="UniProtKB-UniRule"/>
</dbReference>
<keyword evidence="4 7" id="KW-0560">Oxidoreductase</keyword>
<name>A0A095TU20_9GAMM</name>
<evidence type="ECO:0000256" key="2">
    <source>
        <dbReference type="ARBA" id="ARBA00022643"/>
    </source>
</evidence>
<comment type="caution">
    <text evidence="9">The sequence shown here is derived from an EMBL/GenBank/DDBJ whole genome shotgun (WGS) entry which is preliminary data.</text>
</comment>
<dbReference type="GO" id="GO:0004729">
    <property type="term" value="F:oxygen-dependent protoporphyrinogen oxidase activity"/>
    <property type="evidence" value="ECO:0007669"/>
    <property type="project" value="InterPro"/>
</dbReference>
<evidence type="ECO:0000256" key="5">
    <source>
        <dbReference type="ARBA" id="ARBA00023136"/>
    </source>
</evidence>
<dbReference type="RefSeq" id="WP_038015336.1">
    <property type="nucleotide sequence ID" value="NZ_JPKR02000005.1"/>
</dbReference>
<dbReference type="InterPro" id="IPR001226">
    <property type="entry name" value="Flavodoxin_CS"/>
</dbReference>
<evidence type="ECO:0000256" key="4">
    <source>
        <dbReference type="ARBA" id="ARBA00023002"/>
    </source>
</evidence>
<dbReference type="InterPro" id="IPR044264">
    <property type="entry name" value="HemG"/>
</dbReference>
<protein>
    <recommendedName>
        <fullName evidence="7">Protoporphyrinogen IX dehydrogenase [quinone]</fullName>
        <ecNumber evidence="7">1.3.5.3</ecNumber>
    </recommendedName>
    <alternativeName>
        <fullName evidence="7">Protoporphyrinogen IX dehydrogenase [menaquinone]</fullName>
    </alternativeName>
    <alternativeName>
        <fullName evidence="7">Protoporphyrinogen IX dehydrogenase [ubiquinone]</fullName>
    </alternativeName>
    <alternativeName>
        <fullName evidence="7">Protoporphyrinogen oxidase</fullName>
        <shortName evidence="7">PPO</shortName>
    </alternativeName>
</protein>
<dbReference type="STRING" id="642227.HA49_00005"/>
<dbReference type="PANTHER" id="PTHR38030:SF2">
    <property type="entry name" value="PROTOPORPHYRINOGEN IX DEHYDROGENASE [QUINONE]"/>
    <property type="match status" value="1"/>
</dbReference>
<dbReference type="EMBL" id="JPKR02000005">
    <property type="protein sequence ID" value="KGD80102.1"/>
    <property type="molecule type" value="Genomic_DNA"/>
</dbReference>
<dbReference type="PROSITE" id="PS00201">
    <property type="entry name" value="FLAVODOXIN"/>
    <property type="match status" value="1"/>
</dbReference>
<evidence type="ECO:0000256" key="7">
    <source>
        <dbReference type="HAMAP-Rule" id="MF_00853"/>
    </source>
</evidence>
<dbReference type="SUPFAM" id="SSF52218">
    <property type="entry name" value="Flavoproteins"/>
    <property type="match status" value="1"/>
</dbReference>
<dbReference type="GO" id="GO:0009055">
    <property type="term" value="F:electron transfer activity"/>
    <property type="evidence" value="ECO:0007669"/>
    <property type="project" value="InterPro"/>
</dbReference>
<sequence>MKMLILFSSRDGQTERIARFIADEVRPQYECDVVNIRDVARVNWQEYDRLLIAASIRYGRFAQELHSCVVEYLPELQARISGFISVNLTARKADKRTPETNVYTRKFLEQSPWTPDRCLVVAGALRYPRYRWFDKMMIRLIMKITGGETDTSKEIEYTDWPQVAEFARGFVQITGKTL</sequence>
<keyword evidence="7" id="KW-1003">Cell membrane</keyword>
<comment type="cofactor">
    <cofactor evidence="7">
        <name>FMN</name>
        <dbReference type="ChEBI" id="CHEBI:58210"/>
    </cofactor>
    <text evidence="7">Binds 1 FMN non-covalently per subunit.</text>
</comment>
<dbReference type="HAMAP" id="MF_00853">
    <property type="entry name" value="HemG"/>
    <property type="match status" value="1"/>
</dbReference>
<dbReference type="GO" id="GO:0070819">
    <property type="term" value="F:menaquinone-dependent protoporphyrinogen oxidase activity"/>
    <property type="evidence" value="ECO:0007669"/>
    <property type="project" value="UniProtKB-UniRule"/>
</dbReference>
<keyword evidence="5" id="KW-0472">Membrane</keyword>
<gene>
    <name evidence="7" type="primary">hemG</name>
    <name evidence="9" type="ORF">HA49_00005</name>
</gene>
<feature type="domain" description="Flavodoxin" evidence="8">
    <location>
        <begin position="4"/>
        <end position="152"/>
    </location>
</feature>
<dbReference type="InterPro" id="IPR026816">
    <property type="entry name" value="Flavodoxin_dom"/>
</dbReference>
<dbReference type="Pfam" id="PF12724">
    <property type="entry name" value="Flavodoxin_5"/>
    <property type="match status" value="1"/>
</dbReference>
<comment type="function">
    <text evidence="7">Catalyzes the 6-electron oxidation of protoporphyrinogen IX to form protoporphyrin IX; under anaerobic conditions uses menaquinone as an electron acceptor, under aerobic conditions uses ubiquinone as an electron acceptor.</text>
</comment>
<comment type="similarity">
    <text evidence="7">Belongs to the HemG family.</text>
</comment>
<keyword evidence="10" id="KW-1185">Reference proteome</keyword>
<dbReference type="NCBIfam" id="NF008316">
    <property type="entry name" value="PRK11104.1"/>
    <property type="match status" value="1"/>
</dbReference>
<organism evidence="9 10">
    <name type="scientific">Tatumella morbirosei</name>
    <dbReference type="NCBI Taxonomy" id="642227"/>
    <lineage>
        <taxon>Bacteria</taxon>
        <taxon>Pseudomonadati</taxon>
        <taxon>Pseudomonadota</taxon>
        <taxon>Gammaproteobacteria</taxon>
        <taxon>Enterobacterales</taxon>
        <taxon>Erwiniaceae</taxon>
        <taxon>Tatumella</taxon>
    </lineage>
</organism>
<dbReference type="GO" id="GO:0005886">
    <property type="term" value="C:plasma membrane"/>
    <property type="evidence" value="ECO:0007669"/>
    <property type="project" value="UniProtKB-SubCell"/>
</dbReference>
<evidence type="ECO:0000256" key="1">
    <source>
        <dbReference type="ARBA" id="ARBA00022630"/>
    </source>
</evidence>
<comment type="subcellular location">
    <subcellularLocation>
        <location evidence="7">Cell membrane</location>
        <topology evidence="7">Peripheral membrane protein</topology>
    </subcellularLocation>
</comment>
<dbReference type="OrthoDB" id="9795729at2"/>
<dbReference type="InterPro" id="IPR029039">
    <property type="entry name" value="Flavoprotein-like_sf"/>
</dbReference>
<dbReference type="Gene3D" id="3.40.50.360">
    <property type="match status" value="1"/>
</dbReference>
<dbReference type="eggNOG" id="COG4635">
    <property type="taxonomic scope" value="Bacteria"/>
</dbReference>
<keyword evidence="2 7" id="KW-0288">FMN</keyword>
<dbReference type="AlphaFoldDB" id="A0A095TU20"/>
<comment type="catalytic activity">
    <reaction evidence="7">
        <text>protoporphyrinogen IX + 3 a quinone = protoporphyrin IX + 3 a quinol</text>
        <dbReference type="Rhea" id="RHEA:65032"/>
        <dbReference type="ChEBI" id="CHEBI:24646"/>
        <dbReference type="ChEBI" id="CHEBI:57306"/>
        <dbReference type="ChEBI" id="CHEBI:57307"/>
        <dbReference type="ChEBI" id="CHEBI:132124"/>
        <dbReference type="EC" id="1.3.5.3"/>
    </reaction>
</comment>
<dbReference type="Proteomes" id="UP000029577">
    <property type="component" value="Unassembled WGS sequence"/>
</dbReference>
<reference evidence="9" key="1">
    <citation type="submission" date="2014-12" db="EMBL/GenBank/DDBJ databases">
        <title>The draft genome of the Tatumella morbirosei type strain, LMG23360T isolated from pineapple rot.</title>
        <authorList>
            <person name="Smits T.H."/>
            <person name="Palmer M."/>
            <person name="Venter S.N."/>
            <person name="Duffy B."/>
            <person name="Steenkamp E.T."/>
            <person name="Chan W.Y."/>
            <person name="Coutinho T.A."/>
            <person name="Coetzee M.P."/>
            <person name="De Maayer P."/>
        </authorList>
    </citation>
    <scope>NUCLEOTIDE SEQUENCE [LARGE SCALE GENOMIC DNA]</scope>
    <source>
        <strain evidence="9">LMG 23360</strain>
    </source>
</reference>
<dbReference type="PANTHER" id="PTHR38030">
    <property type="entry name" value="PROTOPORPHYRINOGEN IX DEHYDROGENASE [MENAQUINONE]"/>
    <property type="match status" value="1"/>
</dbReference>
<evidence type="ECO:0000256" key="6">
    <source>
        <dbReference type="ARBA" id="ARBA00023244"/>
    </source>
</evidence>
<dbReference type="EC" id="1.3.5.3" evidence="7"/>
<dbReference type="GO" id="GO:0006782">
    <property type="term" value="P:protoporphyrinogen IX biosynthetic process"/>
    <property type="evidence" value="ECO:0007669"/>
    <property type="project" value="UniProtKB-UniRule"/>
</dbReference>
<evidence type="ECO:0000256" key="3">
    <source>
        <dbReference type="ARBA" id="ARBA00022741"/>
    </source>
</evidence>
<evidence type="ECO:0000313" key="9">
    <source>
        <dbReference type="EMBL" id="KGD80102.1"/>
    </source>
</evidence>
<keyword evidence="6 7" id="KW-0627">Porphyrin biosynthesis</keyword>